<dbReference type="Pfam" id="PF12697">
    <property type="entry name" value="Abhydrolase_6"/>
    <property type="match status" value="1"/>
</dbReference>
<protein>
    <submittedName>
        <fullName evidence="4">Alpha/beta fold hydrolase</fullName>
    </submittedName>
    <submittedName>
        <fullName evidence="3">Alpha/beta hydrolase family</fullName>
    </submittedName>
</protein>
<evidence type="ECO:0000256" key="1">
    <source>
        <dbReference type="SAM" id="SignalP"/>
    </source>
</evidence>
<evidence type="ECO:0000313" key="8">
    <source>
        <dbReference type="Proteomes" id="UP000471216"/>
    </source>
</evidence>
<dbReference type="InterPro" id="IPR000073">
    <property type="entry name" value="AB_hydrolase_1"/>
</dbReference>
<accession>A0A174WIM4</accession>
<feature type="domain" description="AB hydrolase-1" evidence="2">
    <location>
        <begin position="81"/>
        <end position="295"/>
    </location>
</feature>
<proteinExistence type="predicted"/>
<evidence type="ECO:0000313" key="4">
    <source>
        <dbReference type="EMBL" id="MRY83383.1"/>
    </source>
</evidence>
<dbReference type="EMBL" id="CZBM01000013">
    <property type="protein sequence ID" value="CUQ45456.1"/>
    <property type="molecule type" value="Genomic_DNA"/>
</dbReference>
<dbReference type="CDD" id="cd12810">
    <property type="entry name" value="Esterase_713_like-3"/>
    <property type="match status" value="1"/>
</dbReference>
<evidence type="ECO:0000313" key="5">
    <source>
        <dbReference type="EMBL" id="MRZ05759.1"/>
    </source>
</evidence>
<dbReference type="Proteomes" id="UP000450599">
    <property type="component" value="Unassembled WGS sequence"/>
</dbReference>
<name>A0A174WIM4_PARDI</name>
<dbReference type="EMBL" id="WKMX01000005">
    <property type="protein sequence ID" value="MRZ05759.1"/>
    <property type="molecule type" value="Genomic_DNA"/>
</dbReference>
<gene>
    <name evidence="3" type="ORF">ERS852560_03037</name>
    <name evidence="5" type="ORF">GKD54_05895</name>
    <name evidence="4" type="ORF">GKD58_03695</name>
</gene>
<dbReference type="EMBL" id="WKMW01000003">
    <property type="protein sequence ID" value="MRY83383.1"/>
    <property type="molecule type" value="Genomic_DNA"/>
</dbReference>
<dbReference type="SUPFAM" id="SSF53474">
    <property type="entry name" value="alpha/beta-Hydrolases"/>
    <property type="match status" value="1"/>
</dbReference>
<dbReference type="AlphaFoldDB" id="A0A174WIM4"/>
<feature type="signal peptide" evidence="1">
    <location>
        <begin position="1"/>
        <end position="19"/>
    </location>
</feature>
<dbReference type="Proteomes" id="UP000471216">
    <property type="component" value="Unassembled WGS sequence"/>
</dbReference>
<organism evidence="3 6">
    <name type="scientific">Parabacteroides distasonis</name>
    <dbReference type="NCBI Taxonomy" id="823"/>
    <lineage>
        <taxon>Bacteria</taxon>
        <taxon>Pseudomonadati</taxon>
        <taxon>Bacteroidota</taxon>
        <taxon>Bacteroidia</taxon>
        <taxon>Bacteroidales</taxon>
        <taxon>Tannerellaceae</taxon>
        <taxon>Parabacteroides</taxon>
    </lineage>
</organism>
<keyword evidence="1" id="KW-0732">Signal</keyword>
<dbReference type="GO" id="GO:0016787">
    <property type="term" value="F:hydrolase activity"/>
    <property type="evidence" value="ECO:0007669"/>
    <property type="project" value="UniProtKB-KW"/>
</dbReference>
<dbReference type="Gene3D" id="3.40.50.1820">
    <property type="entry name" value="alpha/beta hydrolase"/>
    <property type="match status" value="1"/>
</dbReference>
<keyword evidence="3" id="KW-0378">Hydrolase</keyword>
<evidence type="ECO:0000313" key="3">
    <source>
        <dbReference type="EMBL" id="CUQ45456.1"/>
    </source>
</evidence>
<evidence type="ECO:0000313" key="7">
    <source>
        <dbReference type="Proteomes" id="UP000450599"/>
    </source>
</evidence>
<sequence>MKKILLLALLIPVFGMADAQDLVIAKQGHFSVGGQTIQRPGTYDNSKFVGWATQVETGQSYRADHAFVDFQVPAHAKKLPLVYVHGYGGSGVCWQMTPDGRDGFATLMLRRGYSSYVMDLPGRGRAGRTSATTTVKPLADEMFWFDIWRIGIWPEYNKGVQFPSDSAYLSQFFREMTPDISDHKQDVPAINALTEKIGDNILVTHSAGGFPGWMAAIQNPNVKAVVSYEPGGYVFPEGEVPDPIAGLTGGAARVAIPMEQFLRLTRIPIVMYFGDYIPETPSENLGGENWRVRLQMGRKFVEAINRHGGNATLVELPKIGIYGNTHFLMQDLNNGQLADLLGEWLEKNDLGK</sequence>
<reference evidence="7 8" key="2">
    <citation type="journal article" date="2019" name="Nat. Med.">
        <title>A library of human gut bacterial isolates paired with longitudinal multiomics data enables mechanistic microbiome research.</title>
        <authorList>
            <person name="Poyet M."/>
            <person name="Groussin M."/>
            <person name="Gibbons S.M."/>
            <person name="Avila-Pacheco J."/>
            <person name="Jiang X."/>
            <person name="Kearney S.M."/>
            <person name="Perrotta A.R."/>
            <person name="Berdy B."/>
            <person name="Zhao S."/>
            <person name="Lieberman T.D."/>
            <person name="Swanson P.K."/>
            <person name="Smith M."/>
            <person name="Roesemann S."/>
            <person name="Alexander J.E."/>
            <person name="Rich S.A."/>
            <person name="Livny J."/>
            <person name="Vlamakis H."/>
            <person name="Clish C."/>
            <person name="Bullock K."/>
            <person name="Deik A."/>
            <person name="Scott J."/>
            <person name="Pierce K.A."/>
            <person name="Xavier R.J."/>
            <person name="Alm E.J."/>
        </authorList>
    </citation>
    <scope>NUCLEOTIDE SEQUENCE [LARGE SCALE GENOMIC DNA]</scope>
    <source>
        <strain evidence="5 8">BIOML-A10</strain>
        <strain evidence="4 7">BIOML-A11</strain>
    </source>
</reference>
<evidence type="ECO:0000313" key="6">
    <source>
        <dbReference type="Proteomes" id="UP000095332"/>
    </source>
</evidence>
<evidence type="ECO:0000259" key="2">
    <source>
        <dbReference type="Pfam" id="PF12697"/>
    </source>
</evidence>
<dbReference type="Proteomes" id="UP000095332">
    <property type="component" value="Unassembled WGS sequence"/>
</dbReference>
<reference evidence="3 6" key="1">
    <citation type="submission" date="2015-09" db="EMBL/GenBank/DDBJ databases">
        <authorList>
            <consortium name="Pathogen Informatics"/>
        </authorList>
    </citation>
    <scope>NUCLEOTIDE SEQUENCE [LARGE SCALE GENOMIC DNA]</scope>
    <source>
        <strain evidence="3 6">2789STDY5834948</strain>
    </source>
</reference>
<dbReference type="InterPro" id="IPR029058">
    <property type="entry name" value="AB_hydrolase_fold"/>
</dbReference>
<dbReference type="RefSeq" id="WP_057329067.1">
    <property type="nucleotide sequence ID" value="NZ_CZBM01000013.1"/>
</dbReference>
<feature type="chain" id="PRO_5033254842" evidence="1">
    <location>
        <begin position="20"/>
        <end position="352"/>
    </location>
</feature>